<evidence type="ECO:0000313" key="9">
    <source>
        <dbReference type="Proteomes" id="UP000179069"/>
    </source>
</evidence>
<reference evidence="8 9" key="1">
    <citation type="journal article" date="2016" name="Nat. Commun.">
        <title>Thousands of microbial genomes shed light on interconnected biogeochemical processes in an aquifer system.</title>
        <authorList>
            <person name="Anantharaman K."/>
            <person name="Brown C.T."/>
            <person name="Hug L.A."/>
            <person name="Sharon I."/>
            <person name="Castelle C.J."/>
            <person name="Probst A.J."/>
            <person name="Thomas B.C."/>
            <person name="Singh A."/>
            <person name="Wilkins M.J."/>
            <person name="Karaoz U."/>
            <person name="Brodie E.L."/>
            <person name="Williams K.H."/>
            <person name="Hubbard S.S."/>
            <person name="Banfield J.F."/>
        </authorList>
    </citation>
    <scope>NUCLEOTIDE SEQUENCE [LARGE SCALE GENOMIC DNA]</scope>
</reference>
<feature type="domain" description="Peptidase M24" evidence="7">
    <location>
        <begin position="2"/>
        <end position="229"/>
    </location>
</feature>
<dbReference type="PRINTS" id="PR00599">
    <property type="entry name" value="MAPEPTIDASE"/>
</dbReference>
<proteinExistence type="inferred from homology"/>
<dbReference type="GO" id="GO:0005829">
    <property type="term" value="C:cytosol"/>
    <property type="evidence" value="ECO:0007669"/>
    <property type="project" value="TreeGrafter"/>
</dbReference>
<evidence type="ECO:0000256" key="6">
    <source>
        <dbReference type="RuleBase" id="RU003653"/>
    </source>
</evidence>
<dbReference type="InterPro" id="IPR000994">
    <property type="entry name" value="Pept_M24"/>
</dbReference>
<dbReference type="InterPro" id="IPR001714">
    <property type="entry name" value="Pept_M24_MAP"/>
</dbReference>
<dbReference type="GO" id="GO:0046872">
    <property type="term" value="F:metal ion binding"/>
    <property type="evidence" value="ECO:0007669"/>
    <property type="project" value="UniProtKB-KW"/>
</dbReference>
<comment type="similarity">
    <text evidence="6">Belongs to the peptidase M24A family.</text>
</comment>
<dbReference type="GO" id="GO:0006508">
    <property type="term" value="P:proteolysis"/>
    <property type="evidence" value="ECO:0007669"/>
    <property type="project" value="UniProtKB-KW"/>
</dbReference>
<organism evidence="8 9">
    <name type="scientific">Candidatus Chisholmbacteria bacterium RIFCSPHIGHO2_01_FULL_49_18</name>
    <dbReference type="NCBI Taxonomy" id="1797590"/>
    <lineage>
        <taxon>Bacteria</taxon>
        <taxon>Candidatus Chisholmiibacteriota</taxon>
    </lineage>
</organism>
<dbReference type="PANTHER" id="PTHR43330">
    <property type="entry name" value="METHIONINE AMINOPEPTIDASE"/>
    <property type="match status" value="1"/>
</dbReference>
<dbReference type="SUPFAM" id="SSF55920">
    <property type="entry name" value="Creatinase/aminopeptidase"/>
    <property type="match status" value="1"/>
</dbReference>
<accession>A0A1G1VLX7</accession>
<dbReference type="GO" id="GO:0070006">
    <property type="term" value="F:metalloaminopeptidase activity"/>
    <property type="evidence" value="ECO:0007669"/>
    <property type="project" value="InterPro"/>
</dbReference>
<evidence type="ECO:0000256" key="5">
    <source>
        <dbReference type="ARBA" id="ARBA00022801"/>
    </source>
</evidence>
<keyword evidence="2 6" id="KW-0031">Aminopeptidase</keyword>
<protein>
    <recommendedName>
        <fullName evidence="6">Methionine aminopeptidase</fullName>
        <ecNumber evidence="6">3.4.11.18</ecNumber>
    </recommendedName>
</protein>
<dbReference type="NCBIfam" id="TIGR00500">
    <property type="entry name" value="met_pdase_I"/>
    <property type="match status" value="1"/>
</dbReference>
<gene>
    <name evidence="8" type="ORF">A2785_00245</name>
</gene>
<comment type="caution">
    <text evidence="8">The sequence shown here is derived from an EMBL/GenBank/DDBJ whole genome shotgun (WGS) entry which is preliminary data.</text>
</comment>
<name>A0A1G1VLX7_9BACT</name>
<dbReference type="EMBL" id="MHCI01000017">
    <property type="protein sequence ID" value="OGY16386.1"/>
    <property type="molecule type" value="Genomic_DNA"/>
</dbReference>
<dbReference type="Proteomes" id="UP000179069">
    <property type="component" value="Unassembled WGS sequence"/>
</dbReference>
<keyword evidence="4 6" id="KW-0479">Metal-binding</keyword>
<evidence type="ECO:0000256" key="2">
    <source>
        <dbReference type="ARBA" id="ARBA00022438"/>
    </source>
</evidence>
<sequence length="237" mass="25261">MLEGGRILSGIRQALADAVRPGTALIELEDLARALIAKAGAKPSFTMVPGYEYATCLSVNDGVVHGIPTGRKLMTGDLVSIDIGVYFKGYHTDTATTVIAGKGRSIDRLFVQTGQRALSKAINQARAGKRVGDISFAIQQEVETAGYSCVRSLSGHGIGRELHEEPAVPCLLFEEVEKTPLLQTGQALAIEVIYTMGGHELTLQDDGWTLTTSDASQAGLFEKTVMITEGSPLIITK</sequence>
<evidence type="ECO:0000256" key="1">
    <source>
        <dbReference type="ARBA" id="ARBA00002521"/>
    </source>
</evidence>
<evidence type="ECO:0000259" key="7">
    <source>
        <dbReference type="Pfam" id="PF00557"/>
    </source>
</evidence>
<comment type="catalytic activity">
    <reaction evidence="6">
        <text>Release of N-terminal amino acids, preferentially methionine, from peptides and arylamides.</text>
        <dbReference type="EC" id="3.4.11.18"/>
    </reaction>
</comment>
<dbReference type="EC" id="3.4.11.18" evidence="6"/>
<dbReference type="AlphaFoldDB" id="A0A1G1VLX7"/>
<comment type="function">
    <text evidence="1">Removes the N-terminal methionine from nascent proteins. The N-terminal methionine is often cleaved when the second residue in the primary sequence is small and uncharged (Met-Ala-, Cys, Gly, Pro, Ser, Thr, or Val). Requires deformylation of the N(alpha)-formylated initiator methionine before it can be hydrolyzed.</text>
</comment>
<keyword evidence="3 6" id="KW-0645">Protease</keyword>
<keyword evidence="5" id="KW-0378">Hydrolase</keyword>
<evidence type="ECO:0000256" key="3">
    <source>
        <dbReference type="ARBA" id="ARBA00022670"/>
    </source>
</evidence>
<dbReference type="InterPro" id="IPR002467">
    <property type="entry name" value="Pept_M24A_MAP1"/>
</dbReference>
<comment type="cofactor">
    <cofactor evidence="6">
        <name>Co(2+)</name>
        <dbReference type="ChEBI" id="CHEBI:48828"/>
    </cofactor>
    <cofactor evidence="6">
        <name>Zn(2+)</name>
        <dbReference type="ChEBI" id="CHEBI:29105"/>
    </cofactor>
    <cofactor evidence="6">
        <name>Mn(2+)</name>
        <dbReference type="ChEBI" id="CHEBI:29035"/>
    </cofactor>
    <cofactor evidence="6">
        <name>Fe(2+)</name>
        <dbReference type="ChEBI" id="CHEBI:29033"/>
    </cofactor>
    <text evidence="6">Binds 2 divalent metal cations per subunit. Has a high-affinity and a low affinity metal-binding site. The true nature of the physiological cofactor is under debate. The enzyme is active with cobalt, zinc, manganese or divalent iron ions.</text>
</comment>
<dbReference type="Gene3D" id="3.90.230.10">
    <property type="entry name" value="Creatinase/methionine aminopeptidase superfamily"/>
    <property type="match status" value="1"/>
</dbReference>
<evidence type="ECO:0000313" key="8">
    <source>
        <dbReference type="EMBL" id="OGY16386.1"/>
    </source>
</evidence>
<dbReference type="InterPro" id="IPR036005">
    <property type="entry name" value="Creatinase/aminopeptidase-like"/>
</dbReference>
<dbReference type="Pfam" id="PF00557">
    <property type="entry name" value="Peptidase_M24"/>
    <property type="match status" value="1"/>
</dbReference>
<dbReference type="PANTHER" id="PTHR43330:SF27">
    <property type="entry name" value="METHIONINE AMINOPEPTIDASE"/>
    <property type="match status" value="1"/>
</dbReference>
<evidence type="ECO:0000256" key="4">
    <source>
        <dbReference type="ARBA" id="ARBA00022723"/>
    </source>
</evidence>
<dbReference type="GO" id="GO:0004239">
    <property type="term" value="F:initiator methionyl aminopeptidase activity"/>
    <property type="evidence" value="ECO:0007669"/>
    <property type="project" value="UniProtKB-EC"/>
</dbReference>